<feature type="transmembrane region" description="Helical" evidence="3">
    <location>
        <begin position="133"/>
        <end position="154"/>
    </location>
</feature>
<reference evidence="4 5" key="1">
    <citation type="submission" date="2015-11" db="EMBL/GenBank/DDBJ databases">
        <title>The genome of Candidatus Endoriftia persephone in Ridgeia piscesae and population structure of the North Eastern Pacific vestimentiferan symbionts.</title>
        <authorList>
            <person name="Perez M."/>
            <person name="Juniper K.S."/>
        </authorList>
    </citation>
    <scope>NUCLEOTIDE SEQUENCE [LARGE SCALE GENOMIC DNA]</scope>
    <source>
        <strain evidence="4">Ind11</strain>
    </source>
</reference>
<feature type="region of interest" description="Disordered" evidence="2">
    <location>
        <begin position="171"/>
        <end position="245"/>
    </location>
</feature>
<keyword evidence="3" id="KW-0472">Membrane</keyword>
<keyword evidence="3" id="KW-0812">Transmembrane</keyword>
<feature type="compositionally biased region" description="Polar residues" evidence="2">
    <location>
        <begin position="223"/>
        <end position="240"/>
    </location>
</feature>
<dbReference type="InterPro" id="IPR019734">
    <property type="entry name" value="TPR_rpt"/>
</dbReference>
<dbReference type="PROSITE" id="PS50005">
    <property type="entry name" value="TPR"/>
    <property type="match status" value="1"/>
</dbReference>
<keyword evidence="1" id="KW-0802">TPR repeat</keyword>
<dbReference type="Pfam" id="PF14559">
    <property type="entry name" value="TPR_19"/>
    <property type="match status" value="1"/>
</dbReference>
<dbReference type="PANTHER" id="PTHR44809:SF1">
    <property type="entry name" value="PROTEIN O-MANNOSYL-TRANSFERASE TMTC1"/>
    <property type="match status" value="1"/>
</dbReference>
<evidence type="ECO:0000313" key="5">
    <source>
        <dbReference type="Proteomes" id="UP000051634"/>
    </source>
</evidence>
<dbReference type="SUPFAM" id="SSF48452">
    <property type="entry name" value="TPR-like"/>
    <property type="match status" value="1"/>
</dbReference>
<evidence type="ECO:0000256" key="2">
    <source>
        <dbReference type="SAM" id="MobiDB-lite"/>
    </source>
</evidence>
<feature type="compositionally biased region" description="Basic and acidic residues" evidence="2">
    <location>
        <begin position="85"/>
        <end position="109"/>
    </location>
</feature>
<evidence type="ECO:0000313" key="4">
    <source>
        <dbReference type="EMBL" id="KRT55132.1"/>
    </source>
</evidence>
<dbReference type="PANTHER" id="PTHR44809">
    <property type="match status" value="1"/>
</dbReference>
<dbReference type="Gene3D" id="1.25.40.10">
    <property type="entry name" value="Tetratricopeptide repeat domain"/>
    <property type="match status" value="2"/>
</dbReference>
<protein>
    <submittedName>
        <fullName evidence="4">Tetratricopeptide repeat/TPR repeat</fullName>
    </submittedName>
</protein>
<dbReference type="SMART" id="SM00028">
    <property type="entry name" value="TPR"/>
    <property type="match status" value="3"/>
</dbReference>
<dbReference type="OrthoDB" id="5612599at2"/>
<organism evidence="4 5">
    <name type="scientific">endosymbiont of Ridgeia piscesae</name>
    <dbReference type="NCBI Taxonomy" id="54398"/>
    <lineage>
        <taxon>Bacteria</taxon>
        <taxon>Pseudomonadati</taxon>
        <taxon>Pseudomonadota</taxon>
        <taxon>Gammaproteobacteria</taxon>
        <taxon>sulfur-oxidizing symbionts</taxon>
    </lineage>
</organism>
<dbReference type="AlphaFoldDB" id="A0A0T5YX49"/>
<evidence type="ECO:0000256" key="3">
    <source>
        <dbReference type="SAM" id="Phobius"/>
    </source>
</evidence>
<accession>A0A0T5YX49</accession>
<dbReference type="InterPro" id="IPR011990">
    <property type="entry name" value="TPR-like_helical_dom_sf"/>
</dbReference>
<dbReference type="RefSeq" id="WP_060528440.1">
    <property type="nucleotide sequence ID" value="NZ_KQ557130.1"/>
</dbReference>
<gene>
    <name evidence="4" type="ORF">Ga0074115_11427</name>
</gene>
<name>A0A0T5YX49_9GAMM</name>
<feature type="compositionally biased region" description="Polar residues" evidence="2">
    <location>
        <begin position="171"/>
        <end position="184"/>
    </location>
</feature>
<dbReference type="EMBL" id="LDXT01000083">
    <property type="protein sequence ID" value="KRT55132.1"/>
    <property type="molecule type" value="Genomic_DNA"/>
</dbReference>
<proteinExistence type="predicted"/>
<feature type="compositionally biased region" description="Polar residues" evidence="2">
    <location>
        <begin position="194"/>
        <end position="216"/>
    </location>
</feature>
<comment type="caution">
    <text evidence="4">The sequence shown here is derived from an EMBL/GenBank/DDBJ whole genome shotgun (WGS) entry which is preliminary data.</text>
</comment>
<keyword evidence="3" id="KW-1133">Transmembrane helix</keyword>
<dbReference type="InterPro" id="IPR052943">
    <property type="entry name" value="TMTC_O-mannosyl-trnsfr"/>
</dbReference>
<dbReference type="Pfam" id="PF13181">
    <property type="entry name" value="TPR_8"/>
    <property type="match status" value="1"/>
</dbReference>
<evidence type="ECO:0000256" key="1">
    <source>
        <dbReference type="PROSITE-ProRule" id="PRU00339"/>
    </source>
</evidence>
<feature type="repeat" description="TPR" evidence="1">
    <location>
        <begin position="307"/>
        <end position="340"/>
    </location>
</feature>
<keyword evidence="5" id="KW-1185">Reference proteome</keyword>
<feature type="region of interest" description="Disordered" evidence="2">
    <location>
        <begin position="1"/>
        <end position="116"/>
    </location>
</feature>
<sequence length="465" mass="51813">MSLLLDALNKASEENSQSTRKLVDAPHAVPKSEPLVLDLEPTEQTQPPPAAPPEDDLANALADRLDHGSDELILPQPPEIDIESEENKQIEPPETRPADEAPAEKKETTEPLDPQSLQQLMQGCRRNRQHRHLWLILIAMLVIGLQIAAGYWYYLQQSLISNEVQTFSPTLTEPLQDNPLSSAALTPPLADEPATSSSQESHPLSTGTLRSDTNKNLVKPTNLIGSSSPESTTPQPNKTSPAPPAIQQKIEEDPGFGLPSRIIIKRTQRRTAHRSPAASAYQALQQGRTKQAERLYRKLLQKEPHNRDALLGLAALALQWGDLESAEAHYQQLLRHDPHDADVLAALALLEPRSRDPGLELRLRRLAEQQPDNPRLHFALASRYAARQEWRRAQQAYFDAWSRSRNNPDYAFNLAVALDHLGKITHAANYYRKALELARSRPASFTNAAAQQRLTQIDPAGVLPW</sequence>
<dbReference type="Proteomes" id="UP000051634">
    <property type="component" value="Unassembled WGS sequence"/>
</dbReference>